<dbReference type="PANTHER" id="PTHR22911">
    <property type="entry name" value="ACYL-MALONYL CONDENSING ENZYME-RELATED"/>
    <property type="match status" value="1"/>
</dbReference>
<keyword evidence="3 6" id="KW-0812">Transmembrane</keyword>
<evidence type="ECO:0000256" key="2">
    <source>
        <dbReference type="ARBA" id="ARBA00009853"/>
    </source>
</evidence>
<keyword evidence="5 6" id="KW-0472">Membrane</keyword>
<feature type="transmembrane region" description="Helical" evidence="6">
    <location>
        <begin position="76"/>
        <end position="95"/>
    </location>
</feature>
<feature type="transmembrane region" description="Helical" evidence="6">
    <location>
        <begin position="153"/>
        <end position="175"/>
    </location>
</feature>
<dbReference type="RefSeq" id="WP_284479620.1">
    <property type="nucleotide sequence ID" value="NZ_JASNJD010000002.1"/>
</dbReference>
<organism evidence="8 9">
    <name type="scientific">Pseudodonghicola flavimaris</name>
    <dbReference type="NCBI Taxonomy" id="3050036"/>
    <lineage>
        <taxon>Bacteria</taxon>
        <taxon>Pseudomonadati</taxon>
        <taxon>Pseudomonadota</taxon>
        <taxon>Alphaproteobacteria</taxon>
        <taxon>Rhodobacterales</taxon>
        <taxon>Paracoccaceae</taxon>
        <taxon>Pseudodonghicola</taxon>
    </lineage>
</organism>
<name>A0ABT7EWT9_9RHOB</name>
<evidence type="ECO:0000256" key="3">
    <source>
        <dbReference type="ARBA" id="ARBA00022692"/>
    </source>
</evidence>
<protein>
    <submittedName>
        <fullName evidence="8">DMT family transporter</fullName>
    </submittedName>
</protein>
<comment type="subcellular location">
    <subcellularLocation>
        <location evidence="1">Membrane</location>
        <topology evidence="1">Multi-pass membrane protein</topology>
    </subcellularLocation>
</comment>
<reference evidence="8 9" key="1">
    <citation type="submission" date="2023-05" db="EMBL/GenBank/DDBJ databases">
        <title>Pseudodonghicola sp. nov.</title>
        <authorList>
            <person name="Huang J."/>
        </authorList>
    </citation>
    <scope>NUCLEOTIDE SEQUENCE [LARGE SCALE GENOMIC DNA]</scope>
    <source>
        <strain evidence="8 9">IC7</strain>
    </source>
</reference>
<proteinExistence type="inferred from homology"/>
<dbReference type="Pfam" id="PF00892">
    <property type="entry name" value="EamA"/>
    <property type="match status" value="2"/>
</dbReference>
<comment type="similarity">
    <text evidence="2">Belongs to the drug/metabolite transporter (DMT) superfamily. 10 TMS drug/metabolite exporter (DME) (TC 2.A.7.3) family.</text>
</comment>
<evidence type="ECO:0000256" key="4">
    <source>
        <dbReference type="ARBA" id="ARBA00022989"/>
    </source>
</evidence>
<keyword evidence="4 6" id="KW-1133">Transmembrane helix</keyword>
<dbReference type="InterPro" id="IPR037185">
    <property type="entry name" value="EmrE-like"/>
</dbReference>
<evidence type="ECO:0000256" key="5">
    <source>
        <dbReference type="ARBA" id="ARBA00023136"/>
    </source>
</evidence>
<feature type="domain" description="EamA" evidence="7">
    <location>
        <begin position="11"/>
        <end position="147"/>
    </location>
</feature>
<evidence type="ECO:0000313" key="9">
    <source>
        <dbReference type="Proteomes" id="UP001243757"/>
    </source>
</evidence>
<dbReference type="EMBL" id="JASNJD010000002">
    <property type="protein sequence ID" value="MDK3016806.1"/>
    <property type="molecule type" value="Genomic_DNA"/>
</dbReference>
<dbReference type="SUPFAM" id="SSF103481">
    <property type="entry name" value="Multidrug resistance efflux transporter EmrE"/>
    <property type="match status" value="2"/>
</dbReference>
<comment type="caution">
    <text evidence="8">The sequence shown here is derived from an EMBL/GenBank/DDBJ whole genome shotgun (WGS) entry which is preliminary data.</text>
</comment>
<feature type="domain" description="EamA" evidence="7">
    <location>
        <begin position="162"/>
        <end position="289"/>
    </location>
</feature>
<evidence type="ECO:0000259" key="7">
    <source>
        <dbReference type="Pfam" id="PF00892"/>
    </source>
</evidence>
<sequence length="299" mass="32611">MTHGRREQVWLAIGLTLLSLVLFDLMGLVIKFLSPHYGAAELSAYRNLIGLAPSLIALWTSASWRRSDRRWIIRQWPLAGLRGVFVTFAQFLFYLSLAHLAFATASTITYSNALFMTAFAVPILGERVGLLRWSAVLLGFAGVVWIMKPGSDSFDMMAMAPIGSAMLYALAAVTARRIDPEVPSPLVNLYSSGTAMVGAIVLALCTGGFDGPHSLADLGWIVAMGSFGGTAVLCMVAAYRMAEQSTLAPFSYFGIPFALLFGWLIFDEAPFADLFPGALLIVAGGLMVIWRERRMRRRG</sequence>
<evidence type="ECO:0000256" key="1">
    <source>
        <dbReference type="ARBA" id="ARBA00004141"/>
    </source>
</evidence>
<feature type="transmembrane region" description="Helical" evidence="6">
    <location>
        <begin position="101"/>
        <end position="123"/>
    </location>
</feature>
<dbReference type="PANTHER" id="PTHR22911:SF6">
    <property type="entry name" value="SOLUTE CARRIER FAMILY 35 MEMBER G1"/>
    <property type="match status" value="1"/>
</dbReference>
<feature type="transmembrane region" description="Helical" evidence="6">
    <location>
        <begin position="187"/>
        <end position="209"/>
    </location>
</feature>
<feature type="transmembrane region" description="Helical" evidence="6">
    <location>
        <begin position="9"/>
        <end position="33"/>
    </location>
</feature>
<evidence type="ECO:0000313" key="8">
    <source>
        <dbReference type="EMBL" id="MDK3016806.1"/>
    </source>
</evidence>
<dbReference type="Proteomes" id="UP001243757">
    <property type="component" value="Unassembled WGS sequence"/>
</dbReference>
<accession>A0ABT7EWT9</accession>
<feature type="transmembrane region" description="Helical" evidence="6">
    <location>
        <begin position="246"/>
        <end position="265"/>
    </location>
</feature>
<evidence type="ECO:0000256" key="6">
    <source>
        <dbReference type="SAM" id="Phobius"/>
    </source>
</evidence>
<feature type="transmembrane region" description="Helical" evidence="6">
    <location>
        <begin position="130"/>
        <end position="147"/>
    </location>
</feature>
<feature type="transmembrane region" description="Helical" evidence="6">
    <location>
        <begin position="271"/>
        <end position="290"/>
    </location>
</feature>
<dbReference type="InterPro" id="IPR000620">
    <property type="entry name" value="EamA_dom"/>
</dbReference>
<feature type="transmembrane region" description="Helical" evidence="6">
    <location>
        <begin position="221"/>
        <end position="239"/>
    </location>
</feature>
<gene>
    <name evidence="8" type="ORF">QO033_03905</name>
</gene>
<feature type="transmembrane region" description="Helical" evidence="6">
    <location>
        <begin position="45"/>
        <end position="64"/>
    </location>
</feature>
<keyword evidence="9" id="KW-1185">Reference proteome</keyword>